<organism evidence="1 2">
    <name type="scientific">Caenorhabditis auriculariae</name>
    <dbReference type="NCBI Taxonomy" id="2777116"/>
    <lineage>
        <taxon>Eukaryota</taxon>
        <taxon>Metazoa</taxon>
        <taxon>Ecdysozoa</taxon>
        <taxon>Nematoda</taxon>
        <taxon>Chromadorea</taxon>
        <taxon>Rhabditida</taxon>
        <taxon>Rhabditina</taxon>
        <taxon>Rhabditomorpha</taxon>
        <taxon>Rhabditoidea</taxon>
        <taxon>Rhabditidae</taxon>
        <taxon>Peloderinae</taxon>
        <taxon>Caenorhabditis</taxon>
    </lineage>
</organism>
<dbReference type="OrthoDB" id="5852087at2759"/>
<dbReference type="EMBL" id="CAJGYM010000002">
    <property type="protein sequence ID" value="CAD6185073.1"/>
    <property type="molecule type" value="Genomic_DNA"/>
</dbReference>
<protein>
    <submittedName>
        <fullName evidence="1">Uncharacterized protein</fullName>
    </submittedName>
</protein>
<proteinExistence type="predicted"/>
<accession>A0A8S1GR11</accession>
<gene>
    <name evidence="1" type="ORF">CAUJ_LOCUS992</name>
</gene>
<keyword evidence="2" id="KW-1185">Reference proteome</keyword>
<name>A0A8S1GR11_9PELO</name>
<comment type="caution">
    <text evidence="1">The sequence shown here is derived from an EMBL/GenBank/DDBJ whole genome shotgun (WGS) entry which is preliminary data.</text>
</comment>
<evidence type="ECO:0000313" key="2">
    <source>
        <dbReference type="Proteomes" id="UP000835052"/>
    </source>
</evidence>
<dbReference type="Proteomes" id="UP000835052">
    <property type="component" value="Unassembled WGS sequence"/>
</dbReference>
<sequence length="465" mass="52067">MTNISKILYDSLIGSLQSPIYQVGATLLIWKVSQCDSEQQPLLRRLSAHKVPNSNESRSPLPSQKCADHQFIGCMLRLKAQRVPVEKNIMSLVFSIGTEARLLHTCKVYSSTLPCFQEKISECGDDKQRRLLAEVSKMIMFMCSPFSLQRQRSLIANQQCINSVLSIPATTGCALNEHENGLKVLQCKKKCSSRGSDFICMMRTWISEQNTCTLRDIQTKCGDQAANLYEEMQTTVFDPQFPVICNYDKESNITTETPATDNIVNNQLNSVYMKPPRVEVPDFEPVKPESRIQQNFPSEATTLTKNRITTTQTSTSAPMTAVFTSRMPIPQARPAAALPPVPVYNYRTPAIVLPSKRITEQESLTSPFIATDLPTKTFFTTQHPLFTTTVPGATPRTRKVIDILKSLLPANLPSKLTSLLENSLDRENFNPDLLNFNTPTVDFSSELCDSFAELKDHDGFDHSPV</sequence>
<evidence type="ECO:0000313" key="1">
    <source>
        <dbReference type="EMBL" id="CAD6185073.1"/>
    </source>
</evidence>
<dbReference type="AlphaFoldDB" id="A0A8S1GR11"/>
<reference evidence="1" key="1">
    <citation type="submission" date="2020-10" db="EMBL/GenBank/DDBJ databases">
        <authorList>
            <person name="Kikuchi T."/>
        </authorList>
    </citation>
    <scope>NUCLEOTIDE SEQUENCE</scope>
    <source>
        <strain evidence="1">NKZ352</strain>
    </source>
</reference>